<reference evidence="3 4" key="1">
    <citation type="journal article" date="2023" name="Plants (Basel)">
        <title>Bridging the Gap: Combining Genomics and Transcriptomics Approaches to Understand Stylosanthes scabra, an Orphan Legume from the Brazilian Caatinga.</title>
        <authorList>
            <person name="Ferreira-Neto J.R.C."/>
            <person name="da Silva M.D."/>
            <person name="Binneck E."/>
            <person name="de Melo N.F."/>
            <person name="da Silva R.H."/>
            <person name="de Melo A.L.T.M."/>
            <person name="Pandolfi V."/>
            <person name="Bustamante F.O."/>
            <person name="Brasileiro-Vidal A.C."/>
            <person name="Benko-Iseppon A.M."/>
        </authorList>
    </citation>
    <scope>NUCLEOTIDE SEQUENCE [LARGE SCALE GENOMIC DNA]</scope>
    <source>
        <tissue evidence="3">Leaves</tissue>
    </source>
</reference>
<protein>
    <recommendedName>
        <fullName evidence="2">SCP domain-containing protein</fullName>
    </recommendedName>
</protein>
<organism evidence="3 4">
    <name type="scientific">Stylosanthes scabra</name>
    <dbReference type="NCBI Taxonomy" id="79078"/>
    <lineage>
        <taxon>Eukaryota</taxon>
        <taxon>Viridiplantae</taxon>
        <taxon>Streptophyta</taxon>
        <taxon>Embryophyta</taxon>
        <taxon>Tracheophyta</taxon>
        <taxon>Spermatophyta</taxon>
        <taxon>Magnoliopsida</taxon>
        <taxon>eudicotyledons</taxon>
        <taxon>Gunneridae</taxon>
        <taxon>Pentapetalae</taxon>
        <taxon>rosids</taxon>
        <taxon>fabids</taxon>
        <taxon>Fabales</taxon>
        <taxon>Fabaceae</taxon>
        <taxon>Papilionoideae</taxon>
        <taxon>50 kb inversion clade</taxon>
        <taxon>dalbergioids sensu lato</taxon>
        <taxon>Dalbergieae</taxon>
        <taxon>Pterocarpus clade</taxon>
        <taxon>Stylosanthes</taxon>
    </lineage>
</organism>
<proteinExistence type="predicted"/>
<gene>
    <name evidence="3" type="ORF">PIB30_002028</name>
</gene>
<evidence type="ECO:0000259" key="2">
    <source>
        <dbReference type="SMART" id="SM00198"/>
    </source>
</evidence>
<dbReference type="SUPFAM" id="SSF55797">
    <property type="entry name" value="PR-1-like"/>
    <property type="match status" value="1"/>
</dbReference>
<accession>A0ABU6Q3U5</accession>
<dbReference type="InterPro" id="IPR001283">
    <property type="entry name" value="CRISP-related"/>
</dbReference>
<dbReference type="InterPro" id="IPR014044">
    <property type="entry name" value="CAP_dom"/>
</dbReference>
<feature type="signal peptide" evidence="1">
    <location>
        <begin position="1"/>
        <end position="24"/>
    </location>
</feature>
<keyword evidence="4" id="KW-1185">Reference proteome</keyword>
<dbReference type="SMART" id="SM00198">
    <property type="entry name" value="SCP"/>
    <property type="match status" value="1"/>
</dbReference>
<dbReference type="InterPro" id="IPR035940">
    <property type="entry name" value="CAP_sf"/>
</dbReference>
<evidence type="ECO:0000313" key="4">
    <source>
        <dbReference type="Proteomes" id="UP001341840"/>
    </source>
</evidence>
<dbReference type="EMBL" id="JASCZI010000004">
    <property type="protein sequence ID" value="MED6106136.1"/>
    <property type="molecule type" value="Genomic_DNA"/>
</dbReference>
<feature type="chain" id="PRO_5046080300" description="SCP domain-containing protein" evidence="1">
    <location>
        <begin position="25"/>
        <end position="175"/>
    </location>
</feature>
<evidence type="ECO:0000313" key="3">
    <source>
        <dbReference type="EMBL" id="MED6106136.1"/>
    </source>
</evidence>
<name>A0ABU6Q3U5_9FABA</name>
<sequence>MKRWLNIWVMILSVVILVPICLMAQNSPKDYLEGHNAARANVGSKPLIWDKKLESSARRFIQEHIEDCLIGVKYVAPNKYAYNLAYHPRSINGANAVAVWVKLKEKYDEKSNSCIDGNPKSCAPYLRVVWSTTTSVGCAREKCHHNKGMLIRCEYEPSGIIPGHERPYPYPRIIN</sequence>
<dbReference type="PANTHER" id="PTHR10334">
    <property type="entry name" value="CYSTEINE-RICH SECRETORY PROTEIN-RELATED"/>
    <property type="match status" value="1"/>
</dbReference>
<feature type="domain" description="SCP" evidence="2">
    <location>
        <begin position="26"/>
        <end position="163"/>
    </location>
</feature>
<dbReference type="Proteomes" id="UP001341840">
    <property type="component" value="Unassembled WGS sequence"/>
</dbReference>
<comment type="caution">
    <text evidence="3">The sequence shown here is derived from an EMBL/GenBank/DDBJ whole genome shotgun (WGS) entry which is preliminary data.</text>
</comment>
<keyword evidence="1" id="KW-0732">Signal</keyword>
<dbReference type="Gene3D" id="3.40.33.10">
    <property type="entry name" value="CAP"/>
    <property type="match status" value="1"/>
</dbReference>
<dbReference type="Pfam" id="PF00188">
    <property type="entry name" value="CAP"/>
    <property type="match status" value="1"/>
</dbReference>
<evidence type="ECO:0000256" key="1">
    <source>
        <dbReference type="SAM" id="SignalP"/>
    </source>
</evidence>
<dbReference type="PRINTS" id="PR00837">
    <property type="entry name" value="V5TPXLIKE"/>
</dbReference>